<protein>
    <recommendedName>
        <fullName evidence="2">AB hydrolase-1 domain-containing protein</fullName>
    </recommendedName>
</protein>
<accession>A0A0N1HFN0</accession>
<sequence length="307" mass="34609">MSPAHIRTPRPTPPASPKPLEHRLIIPSPEPQTPAPLIICFHGSGDTCRNSWRPLVKTLSQTHRVLMFERSPHGDAESETHELSAYLARERLPGPYILIAHSHGGAFARCFLHSHPTDVAGMVMVETGQEATWDKKVQEKQEEHHELGHRPIIVIKGRSMLRKWKQLEEQRAEIKRRRERGEIVREAETAMIMIQEAEIQKWEEMDEKLKRRQLKLSKKHKFVELTDVGHHVIRDKPEAVVEGVEWVMENQPSGSGLATPDSRRSSIDQPQQSRSGSVGGGWLRKVSVALRGGSKGESRAGVRAGSV</sequence>
<dbReference type="SUPFAM" id="SSF53474">
    <property type="entry name" value="alpha/beta-Hydrolases"/>
    <property type="match status" value="1"/>
</dbReference>
<name>A0A0N1HFN0_9EURO</name>
<dbReference type="Pfam" id="PF00561">
    <property type="entry name" value="Abhydrolase_1"/>
    <property type="match status" value="1"/>
</dbReference>
<feature type="region of interest" description="Disordered" evidence="1">
    <location>
        <begin position="251"/>
        <end position="280"/>
    </location>
</feature>
<proteinExistence type="predicted"/>
<feature type="compositionally biased region" description="Polar residues" evidence="1">
    <location>
        <begin position="267"/>
        <end position="276"/>
    </location>
</feature>
<dbReference type="GeneID" id="28738243"/>
<dbReference type="OrthoDB" id="294702at2759"/>
<feature type="region of interest" description="Disordered" evidence="1">
    <location>
        <begin position="1"/>
        <end position="23"/>
    </location>
</feature>
<dbReference type="InterPro" id="IPR050266">
    <property type="entry name" value="AB_hydrolase_sf"/>
</dbReference>
<dbReference type="GO" id="GO:0046464">
    <property type="term" value="P:acylglycerol catabolic process"/>
    <property type="evidence" value="ECO:0007669"/>
    <property type="project" value="TreeGrafter"/>
</dbReference>
<evidence type="ECO:0000313" key="3">
    <source>
        <dbReference type="EMBL" id="KPI44166.1"/>
    </source>
</evidence>
<dbReference type="Gene3D" id="3.40.50.1820">
    <property type="entry name" value="alpha/beta hydrolase"/>
    <property type="match status" value="1"/>
</dbReference>
<dbReference type="EMBL" id="LFJN01000004">
    <property type="protein sequence ID" value="KPI44166.1"/>
    <property type="molecule type" value="Genomic_DNA"/>
</dbReference>
<dbReference type="InterPro" id="IPR029058">
    <property type="entry name" value="AB_hydrolase_fold"/>
</dbReference>
<dbReference type="Proteomes" id="UP000038010">
    <property type="component" value="Unassembled WGS sequence"/>
</dbReference>
<reference evidence="3 4" key="1">
    <citation type="submission" date="2015-06" db="EMBL/GenBank/DDBJ databases">
        <title>Draft genome of the ant-associated black yeast Phialophora attae CBS 131958.</title>
        <authorList>
            <person name="Moreno L.F."/>
            <person name="Stielow B.J."/>
            <person name="de Hoog S."/>
            <person name="Vicente V.A."/>
            <person name="Weiss V.A."/>
            <person name="de Vries M."/>
            <person name="Cruz L.M."/>
            <person name="Souza E.M."/>
        </authorList>
    </citation>
    <scope>NUCLEOTIDE SEQUENCE [LARGE SCALE GENOMIC DNA]</scope>
    <source>
        <strain evidence="3 4">CBS 131958</strain>
    </source>
</reference>
<dbReference type="GO" id="GO:0016020">
    <property type="term" value="C:membrane"/>
    <property type="evidence" value="ECO:0007669"/>
    <property type="project" value="TreeGrafter"/>
</dbReference>
<evidence type="ECO:0000259" key="2">
    <source>
        <dbReference type="Pfam" id="PF00561"/>
    </source>
</evidence>
<dbReference type="GO" id="GO:0047372">
    <property type="term" value="F:monoacylglycerol lipase activity"/>
    <property type="evidence" value="ECO:0007669"/>
    <property type="project" value="TreeGrafter"/>
</dbReference>
<evidence type="ECO:0000313" key="4">
    <source>
        <dbReference type="Proteomes" id="UP000038010"/>
    </source>
</evidence>
<dbReference type="RefSeq" id="XP_018004129.1">
    <property type="nucleotide sequence ID" value="XM_018146363.1"/>
</dbReference>
<comment type="caution">
    <text evidence="3">The sequence shown here is derived from an EMBL/GenBank/DDBJ whole genome shotgun (WGS) entry which is preliminary data.</text>
</comment>
<dbReference type="AlphaFoldDB" id="A0A0N1HFN0"/>
<dbReference type="InterPro" id="IPR000073">
    <property type="entry name" value="AB_hydrolase_1"/>
</dbReference>
<keyword evidence="4" id="KW-1185">Reference proteome</keyword>
<dbReference type="STRING" id="1664694.A0A0N1HFN0"/>
<dbReference type="PANTHER" id="PTHR43798">
    <property type="entry name" value="MONOACYLGLYCEROL LIPASE"/>
    <property type="match status" value="1"/>
</dbReference>
<organism evidence="3 4">
    <name type="scientific">Cyphellophora attinorum</name>
    <dbReference type="NCBI Taxonomy" id="1664694"/>
    <lineage>
        <taxon>Eukaryota</taxon>
        <taxon>Fungi</taxon>
        <taxon>Dikarya</taxon>
        <taxon>Ascomycota</taxon>
        <taxon>Pezizomycotina</taxon>
        <taxon>Eurotiomycetes</taxon>
        <taxon>Chaetothyriomycetidae</taxon>
        <taxon>Chaetothyriales</taxon>
        <taxon>Cyphellophoraceae</taxon>
        <taxon>Cyphellophora</taxon>
    </lineage>
</organism>
<dbReference type="PANTHER" id="PTHR43798:SF5">
    <property type="entry name" value="MONOACYLGLYCEROL LIPASE ABHD6"/>
    <property type="match status" value="1"/>
</dbReference>
<feature type="domain" description="AB hydrolase-1" evidence="2">
    <location>
        <begin position="36"/>
        <end position="134"/>
    </location>
</feature>
<gene>
    <name evidence="3" type="ORF">AB675_6099</name>
</gene>
<evidence type="ECO:0000256" key="1">
    <source>
        <dbReference type="SAM" id="MobiDB-lite"/>
    </source>
</evidence>
<dbReference type="VEuPathDB" id="FungiDB:AB675_6099"/>